<reference evidence="3" key="1">
    <citation type="submission" date="2023-07" db="EMBL/GenBank/DDBJ databases">
        <title>A draft genome of Kazachstania heterogenica Y-27499.</title>
        <authorList>
            <person name="Donic C."/>
            <person name="Kralova J.S."/>
            <person name="Fidel L."/>
            <person name="Ben-Dor S."/>
            <person name="Jung S."/>
        </authorList>
    </citation>
    <scope>NUCLEOTIDE SEQUENCE [LARGE SCALE GENOMIC DNA]</scope>
    <source>
        <strain evidence="3">Y27499</strain>
    </source>
</reference>
<keyword evidence="3" id="KW-1185">Reference proteome</keyword>
<comment type="caution">
    <text evidence="2">The sequence shown here is derived from an EMBL/GenBank/DDBJ whole genome shotgun (WGS) entry which is preliminary data.</text>
</comment>
<organism evidence="2 3">
    <name type="scientific">Arxiozyma heterogenica</name>
    <dbReference type="NCBI Taxonomy" id="278026"/>
    <lineage>
        <taxon>Eukaryota</taxon>
        <taxon>Fungi</taxon>
        <taxon>Dikarya</taxon>
        <taxon>Ascomycota</taxon>
        <taxon>Saccharomycotina</taxon>
        <taxon>Saccharomycetes</taxon>
        <taxon>Saccharomycetales</taxon>
        <taxon>Saccharomycetaceae</taxon>
        <taxon>Arxiozyma</taxon>
    </lineage>
</organism>
<accession>A0AAN7VZP7</accession>
<evidence type="ECO:0000313" key="2">
    <source>
        <dbReference type="EMBL" id="KAK5778294.1"/>
    </source>
</evidence>
<dbReference type="Gene3D" id="1.10.472.10">
    <property type="entry name" value="Cyclin-like"/>
    <property type="match status" value="1"/>
</dbReference>
<dbReference type="GO" id="GO:0000307">
    <property type="term" value="C:cyclin-dependent protein kinase holoenzyme complex"/>
    <property type="evidence" value="ECO:0007669"/>
    <property type="project" value="UniProtKB-ARBA"/>
</dbReference>
<name>A0AAN7VZP7_9SACH</name>
<dbReference type="GO" id="GO:0019901">
    <property type="term" value="F:protein kinase binding"/>
    <property type="evidence" value="ECO:0007669"/>
    <property type="project" value="InterPro"/>
</dbReference>
<dbReference type="AlphaFoldDB" id="A0AAN7VZP7"/>
<gene>
    <name evidence="2" type="ORF">RI543_003953</name>
</gene>
<dbReference type="Pfam" id="PF08613">
    <property type="entry name" value="Cyclin"/>
    <property type="match status" value="1"/>
</dbReference>
<evidence type="ECO:0000313" key="3">
    <source>
        <dbReference type="Proteomes" id="UP001306508"/>
    </source>
</evidence>
<dbReference type="EMBL" id="JAWIZZ010000053">
    <property type="protein sequence ID" value="KAK5778294.1"/>
    <property type="molecule type" value="Genomic_DNA"/>
</dbReference>
<protein>
    <submittedName>
        <fullName evidence="2">Uncharacterized protein</fullName>
    </submittedName>
</protein>
<sequence length="461" mass="52810">MIEQSKNLLYKTILTGSLSELDEDEDTSEINDFELPIKVSLVNHDTNFPDLLLTETNTTLQENSSNDDINSKSNNTNSEIKAINDSVNNDKRVRFDTESDKNNNNMYKSKRGIEDLLQNASEVNDFIGDNLDRLNTFNSDSNPSIRNSLYKMLSDAGTNRTESLSNFDLSEDELDTIRSHSFENINATLDNVLHDGESCQSEEYSATIDNKISNMEHTYLDTENSTSSNQSSVSTPSFDLSEMSCRNSIQNYIFNKKENYIQNMNEHNDNFPIKLLYDPKNINGENVTISVEQAIANFEETIHLISELSHRNNMLGNQMIDTNKFHIFCMKNMPSISYHALLQRIQSKCVFGSIIYQTATYLFQILLLRRSQPEENLRCTHILHHDEIHRMIIATIRVGAKLTEDFVHSHQYFCKVCGISKKLLSKLEVSLLICLKQNRLMITCERLAASVNILEELRGYM</sequence>
<feature type="compositionally biased region" description="Low complexity" evidence="1">
    <location>
        <begin position="61"/>
        <end position="78"/>
    </location>
</feature>
<dbReference type="Proteomes" id="UP001306508">
    <property type="component" value="Unassembled WGS sequence"/>
</dbReference>
<proteinExistence type="predicted"/>
<evidence type="ECO:0000256" key="1">
    <source>
        <dbReference type="SAM" id="MobiDB-lite"/>
    </source>
</evidence>
<feature type="region of interest" description="Disordered" evidence="1">
    <location>
        <begin position="61"/>
        <end position="85"/>
    </location>
</feature>
<dbReference type="InterPro" id="IPR013922">
    <property type="entry name" value="Cyclin_PHO80-like"/>
</dbReference>